<dbReference type="Proteomes" id="UP001627408">
    <property type="component" value="Unassembled WGS sequence"/>
</dbReference>
<dbReference type="PANTHER" id="PTHR48081:SF8">
    <property type="entry name" value="ALPHA_BETA HYDROLASE FOLD-3 DOMAIN-CONTAINING PROTEIN-RELATED"/>
    <property type="match status" value="1"/>
</dbReference>
<keyword evidence="1 3" id="KW-0378">Hydrolase</keyword>
<feature type="domain" description="Alpha/beta hydrolase fold-3" evidence="2">
    <location>
        <begin position="73"/>
        <end position="273"/>
    </location>
</feature>
<accession>A0ABW8UTG0</accession>
<dbReference type="EMBL" id="JBHDIY010000002">
    <property type="protein sequence ID" value="MFL4468939.1"/>
    <property type="molecule type" value="Genomic_DNA"/>
</dbReference>
<dbReference type="Gene3D" id="3.40.50.1820">
    <property type="entry name" value="alpha/beta hydrolase"/>
    <property type="match status" value="1"/>
</dbReference>
<dbReference type="InterPro" id="IPR029058">
    <property type="entry name" value="AB_hydrolase_fold"/>
</dbReference>
<evidence type="ECO:0000256" key="1">
    <source>
        <dbReference type="ARBA" id="ARBA00022801"/>
    </source>
</evidence>
<dbReference type="Pfam" id="PF07859">
    <property type="entry name" value="Abhydrolase_3"/>
    <property type="match status" value="1"/>
</dbReference>
<evidence type="ECO:0000313" key="4">
    <source>
        <dbReference type="Proteomes" id="UP001627408"/>
    </source>
</evidence>
<evidence type="ECO:0000259" key="2">
    <source>
        <dbReference type="Pfam" id="PF07859"/>
    </source>
</evidence>
<gene>
    <name evidence="3" type="ORF">ACERZ8_03275</name>
</gene>
<dbReference type="RefSeq" id="WP_407590688.1">
    <property type="nucleotide sequence ID" value="NZ_JBHDIY010000002.1"/>
</dbReference>
<dbReference type="InterPro" id="IPR013094">
    <property type="entry name" value="AB_hydrolase_3"/>
</dbReference>
<dbReference type="InterPro" id="IPR050300">
    <property type="entry name" value="GDXG_lipolytic_enzyme"/>
</dbReference>
<comment type="caution">
    <text evidence="3">The sequence shown here is derived from an EMBL/GenBank/DDBJ whole genome shotgun (WGS) entry which is preliminary data.</text>
</comment>
<name>A0ABW8UTG0_9RHOB</name>
<protein>
    <submittedName>
        <fullName evidence="3">Alpha/beta hydrolase</fullName>
    </submittedName>
</protein>
<reference evidence="3 4" key="1">
    <citation type="submission" date="2024-08" db="EMBL/GenBank/DDBJ databases">
        <title>Tateyamaria sp. nov., isolated from marine algae.</title>
        <authorList>
            <person name="Choi B.J."/>
            <person name="Kim J.M."/>
            <person name="Lee J.K."/>
            <person name="Choi D.G."/>
            <person name="Bayburt H."/>
            <person name="Baek J.H."/>
            <person name="Han D.M."/>
            <person name="Jeon C.O."/>
        </authorList>
    </citation>
    <scope>NUCLEOTIDE SEQUENCE [LARGE SCALE GENOMIC DNA]</scope>
    <source>
        <strain evidence="3 4">KMU-156</strain>
    </source>
</reference>
<keyword evidence="4" id="KW-1185">Reference proteome</keyword>
<evidence type="ECO:0000313" key="3">
    <source>
        <dbReference type="EMBL" id="MFL4468939.1"/>
    </source>
</evidence>
<sequence>MSLRSDLLNQYLRWTERTFLTYATSPRALRASFEIKAQLFFRGSLAVAPNWRDLAGRPALEMRPKRLQDAPTLLYFHGGGYVFGSPRTICKMAGHLAKKAGFCAVIPEYPLAPEHPFPAAVDHGLAAYQALLDEGIDPSQIIIGGDSAGGNLALSVLGQLVAIKAPMPAGVFGLSPITDFAFSGASMIENDRSEVILPPSRFKTMVDAYLCGQAVDDPRVSPLHADFTGAPPVWLAVSDSEILRDDTLRMAEALRAQGVDVDLTVEHNLPHVWPMFHTLIPEAHATLDAIAQWMINQTAASAPTR</sequence>
<dbReference type="PANTHER" id="PTHR48081">
    <property type="entry name" value="AB HYDROLASE SUPERFAMILY PROTEIN C4A8.06C"/>
    <property type="match status" value="1"/>
</dbReference>
<dbReference type="GO" id="GO:0016787">
    <property type="term" value="F:hydrolase activity"/>
    <property type="evidence" value="ECO:0007669"/>
    <property type="project" value="UniProtKB-KW"/>
</dbReference>
<organism evidence="3 4">
    <name type="scientific">Tateyamaria armeniaca</name>
    <dbReference type="NCBI Taxonomy" id="2518930"/>
    <lineage>
        <taxon>Bacteria</taxon>
        <taxon>Pseudomonadati</taxon>
        <taxon>Pseudomonadota</taxon>
        <taxon>Alphaproteobacteria</taxon>
        <taxon>Rhodobacterales</taxon>
        <taxon>Roseobacteraceae</taxon>
        <taxon>Tateyamaria</taxon>
    </lineage>
</organism>
<dbReference type="SUPFAM" id="SSF53474">
    <property type="entry name" value="alpha/beta-Hydrolases"/>
    <property type="match status" value="1"/>
</dbReference>
<proteinExistence type="predicted"/>